<keyword evidence="3" id="KW-0479">Metal-binding</keyword>
<dbReference type="STRING" id="1216932.CM240_3184"/>
<comment type="similarity">
    <text evidence="2">Belongs to the FldB/FldC dehydratase alpha/beta subunit family.</text>
</comment>
<comment type="cofactor">
    <cofactor evidence="1">
        <name>[4Fe-4S] cluster</name>
        <dbReference type="ChEBI" id="CHEBI:49883"/>
    </cofactor>
</comment>
<dbReference type="KEGG" id="clt:CM240_3184"/>
<keyword evidence="3" id="KW-0411">Iron-sulfur</keyword>
<dbReference type="Gene3D" id="3.40.50.11900">
    <property type="match status" value="1"/>
</dbReference>
<evidence type="ECO:0000313" key="4">
    <source>
        <dbReference type="EMBL" id="CDM70301.1"/>
    </source>
</evidence>
<dbReference type="Pfam" id="PF06050">
    <property type="entry name" value="HGD-D"/>
    <property type="match status" value="1"/>
</dbReference>
<dbReference type="eggNOG" id="COG1775">
    <property type="taxonomic scope" value="Bacteria"/>
</dbReference>
<proteinExistence type="inferred from homology"/>
<organism evidence="4 5">
    <name type="scientific">Clostridium bornimense</name>
    <dbReference type="NCBI Taxonomy" id="1216932"/>
    <lineage>
        <taxon>Bacteria</taxon>
        <taxon>Bacillati</taxon>
        <taxon>Bacillota</taxon>
        <taxon>Clostridia</taxon>
        <taxon>Eubacteriales</taxon>
        <taxon>Clostridiaceae</taxon>
        <taxon>Clostridium</taxon>
    </lineage>
</organism>
<evidence type="ECO:0000313" key="5">
    <source>
        <dbReference type="Proteomes" id="UP000019426"/>
    </source>
</evidence>
<keyword evidence="3" id="KW-0408">Iron</keyword>
<keyword evidence="5" id="KW-1185">Reference proteome</keyword>
<accession>W6S066</accession>
<dbReference type="GO" id="GO:0051536">
    <property type="term" value="F:iron-sulfur cluster binding"/>
    <property type="evidence" value="ECO:0007669"/>
    <property type="project" value="UniProtKB-KW"/>
</dbReference>
<dbReference type="InterPro" id="IPR010327">
    <property type="entry name" value="FldB/FldC_alpha/beta"/>
</dbReference>
<dbReference type="GO" id="GO:0016836">
    <property type="term" value="F:hydro-lyase activity"/>
    <property type="evidence" value="ECO:0007669"/>
    <property type="project" value="UniProtKB-ARBA"/>
</dbReference>
<evidence type="ECO:0000256" key="2">
    <source>
        <dbReference type="ARBA" id="ARBA00005806"/>
    </source>
</evidence>
<reference evidence="4 5" key="1">
    <citation type="submission" date="2013-11" db="EMBL/GenBank/DDBJ databases">
        <title>Complete genome sequence of Clostridum sp. M2/40.</title>
        <authorList>
            <person name="Wibberg D."/>
            <person name="Puehler A."/>
            <person name="Schlueter A."/>
        </authorList>
    </citation>
    <scope>NUCLEOTIDE SEQUENCE [LARGE SCALE GENOMIC DNA]</scope>
    <source>
        <strain evidence="5">M2/40</strain>
    </source>
</reference>
<name>W6S066_9CLOT</name>
<dbReference type="AlphaFoldDB" id="W6S066"/>
<dbReference type="EMBL" id="HG917869">
    <property type="protein sequence ID" value="CDM70301.1"/>
    <property type="molecule type" value="Genomic_DNA"/>
</dbReference>
<dbReference type="HOGENOM" id="CLU_660127_0_0_9"/>
<dbReference type="OrthoDB" id="1881272at2"/>
<dbReference type="PATRIC" id="fig|1216932.3.peg.3153"/>
<dbReference type="RefSeq" id="WP_044040459.1">
    <property type="nucleotide sequence ID" value="NZ_HG917869.1"/>
</dbReference>
<dbReference type="Gene3D" id="3.40.50.11890">
    <property type="match status" value="1"/>
</dbReference>
<dbReference type="PANTHER" id="PTHR30548">
    <property type="entry name" value="2-HYDROXYGLUTARYL-COA DEHYDRATASE, D-COMPONENT-RELATED"/>
    <property type="match status" value="1"/>
</dbReference>
<sequence length="394" mass="46224">MPDTIREEINEYIEFISEAEFSEYCNYFKGIASNYLKNINNQNSIGITSVHYPEIFIRSCGGAPIYLTGGFEKIPDETEEIFPQISDTTTKTITNLLLNKELQLKDKLRAVLVYNNNDSNRKVKYYLEQEGYRVLFVSEEPFLLEKVPKRFKQDQRDIIRKLMSILKTVITKEKLLKSAETITKSHKLFKDIDNSILETKLKIFIKETYYLTDDIEEWQNEVEKLINKLPKNTKLNEKIFLTGSDIQFPNYKITSLLDENGIYRYKSNCYVPYPYDYSGLNKKLPLPLLLDQIYEIHYKNQYSNNMISRPNIEINEEIDAVIFHLLKGQLLSAYYAGKLEKNCMKKNISFLCIETDSTKADKEQIAIRIEAFSELLGINSFYDKRRERDESKMA</sequence>
<evidence type="ECO:0000256" key="3">
    <source>
        <dbReference type="ARBA" id="ARBA00023014"/>
    </source>
</evidence>
<dbReference type="Proteomes" id="UP000019426">
    <property type="component" value="Chromosome M2/40_rep2"/>
</dbReference>
<gene>
    <name evidence="4" type="ORF">CM240_3184</name>
</gene>
<protein>
    <submittedName>
        <fullName evidence="4">Uncharacterized protein</fullName>
    </submittedName>
</protein>
<dbReference type="PANTHER" id="PTHR30548:SF1">
    <property type="entry name" value="DEHYDRATASE SUBUNIT MJ0007-RELATED"/>
    <property type="match status" value="1"/>
</dbReference>
<evidence type="ECO:0000256" key="1">
    <source>
        <dbReference type="ARBA" id="ARBA00001966"/>
    </source>
</evidence>